<dbReference type="PANTHER" id="PTHR30606:SF10">
    <property type="entry name" value="PHOSPHATIDYLINOSITOL MANNOSIDE ACYLTRANSFERASE"/>
    <property type="match status" value="1"/>
</dbReference>
<evidence type="ECO:0000256" key="1">
    <source>
        <dbReference type="ARBA" id="ARBA00004533"/>
    </source>
</evidence>
<evidence type="ECO:0000256" key="2">
    <source>
        <dbReference type="ARBA" id="ARBA00022475"/>
    </source>
</evidence>
<dbReference type="CDD" id="cd07984">
    <property type="entry name" value="LPLAT_LABLAT-like"/>
    <property type="match status" value="1"/>
</dbReference>
<dbReference type="InterPro" id="IPR004960">
    <property type="entry name" value="LipA_acyltrans"/>
</dbReference>
<dbReference type="AlphaFoldDB" id="A0A1D9MJY5"/>
<dbReference type="Proteomes" id="UP000176288">
    <property type="component" value="Chromosome"/>
</dbReference>
<sequence>MGHQGDWDLAGAFFAAKYAPVLTVAENLNPPSLAKKFTDLRRDIGMEIILLEKGKSVFSTLVDKARKAPRLVPLLADRDLSGGGIVVPFCGTEALFAPGPAALAKRLDTSLYVVNMQLLELPPERRKIAKTKYGIKLIVNGPIERPRVTDNDLVVEWTKSWVKTWEAGIKLAPTDWHMTQAVFLPDLDPVRLAKARKRYQQNVGEN</sequence>
<organism evidence="7 8">
    <name type="scientific">Boudabousia tangfeifanii</name>
    <dbReference type="NCBI Taxonomy" id="1912795"/>
    <lineage>
        <taxon>Bacteria</taxon>
        <taxon>Bacillati</taxon>
        <taxon>Actinomycetota</taxon>
        <taxon>Actinomycetes</taxon>
        <taxon>Actinomycetales</taxon>
        <taxon>Actinomycetaceae</taxon>
        <taxon>Boudabousia</taxon>
    </lineage>
</organism>
<name>A0A1D9MJY5_9ACTO</name>
<comment type="subcellular location">
    <subcellularLocation>
        <location evidence="1">Cell inner membrane</location>
    </subcellularLocation>
</comment>
<gene>
    <name evidence="7" type="ORF">BK816_04575</name>
</gene>
<dbReference type="STRING" id="1912795.BK816_04575"/>
<dbReference type="GO" id="GO:0005886">
    <property type="term" value="C:plasma membrane"/>
    <property type="evidence" value="ECO:0007669"/>
    <property type="project" value="UniProtKB-SubCell"/>
</dbReference>
<accession>A0A1D9MJY5</accession>
<keyword evidence="8" id="KW-1185">Reference proteome</keyword>
<evidence type="ECO:0000313" key="8">
    <source>
        <dbReference type="Proteomes" id="UP000176288"/>
    </source>
</evidence>
<dbReference type="GO" id="GO:0009247">
    <property type="term" value="P:glycolipid biosynthetic process"/>
    <property type="evidence" value="ECO:0007669"/>
    <property type="project" value="UniProtKB-ARBA"/>
</dbReference>
<evidence type="ECO:0000313" key="7">
    <source>
        <dbReference type="EMBL" id="AOZ72661.1"/>
    </source>
</evidence>
<keyword evidence="3" id="KW-0997">Cell inner membrane</keyword>
<keyword evidence="2" id="KW-1003">Cell membrane</keyword>
<keyword evidence="6" id="KW-0012">Acyltransferase</keyword>
<evidence type="ECO:0000256" key="6">
    <source>
        <dbReference type="ARBA" id="ARBA00023315"/>
    </source>
</evidence>
<evidence type="ECO:0000256" key="4">
    <source>
        <dbReference type="ARBA" id="ARBA00022679"/>
    </source>
</evidence>
<evidence type="ECO:0008006" key="9">
    <source>
        <dbReference type="Google" id="ProtNLM"/>
    </source>
</evidence>
<dbReference type="KEGG" id="avu:BK816_04575"/>
<reference evidence="7 8" key="1">
    <citation type="submission" date="2016-10" db="EMBL/GenBank/DDBJ databases">
        <title>Actinomyces aegypiusis sp. nov., isolated from the Aegypius monachus in Qinghai Tibet Plateau China.</title>
        <authorList>
            <person name="Wang Y."/>
        </authorList>
    </citation>
    <scope>NUCLEOTIDE SEQUENCE [LARGE SCALE GENOMIC DNA]</scope>
    <source>
        <strain evidence="7 8">VUL4_3</strain>
    </source>
</reference>
<evidence type="ECO:0000256" key="3">
    <source>
        <dbReference type="ARBA" id="ARBA00022519"/>
    </source>
</evidence>
<protein>
    <recommendedName>
        <fullName evidence="9">Phospholipid/glycerol acyltransferase domain-containing protein</fullName>
    </recommendedName>
</protein>
<evidence type="ECO:0000256" key="5">
    <source>
        <dbReference type="ARBA" id="ARBA00023136"/>
    </source>
</evidence>
<keyword evidence="4" id="KW-0808">Transferase</keyword>
<proteinExistence type="predicted"/>
<dbReference type="GO" id="GO:0016746">
    <property type="term" value="F:acyltransferase activity"/>
    <property type="evidence" value="ECO:0007669"/>
    <property type="project" value="UniProtKB-KW"/>
</dbReference>
<dbReference type="PANTHER" id="PTHR30606">
    <property type="entry name" value="LIPID A BIOSYNTHESIS LAUROYL ACYLTRANSFERASE"/>
    <property type="match status" value="1"/>
</dbReference>
<keyword evidence="5" id="KW-0472">Membrane</keyword>
<dbReference type="EMBL" id="CP017812">
    <property type="protein sequence ID" value="AOZ72661.1"/>
    <property type="molecule type" value="Genomic_DNA"/>
</dbReference>
<dbReference type="Pfam" id="PF03279">
    <property type="entry name" value="Lip_A_acyltrans"/>
    <property type="match status" value="1"/>
</dbReference>